<proteinExistence type="predicted"/>
<accession>A0A3B1AWE7</accession>
<reference evidence="1" key="1">
    <citation type="submission" date="2018-06" db="EMBL/GenBank/DDBJ databases">
        <authorList>
            <person name="Zhirakovskaya E."/>
        </authorList>
    </citation>
    <scope>NUCLEOTIDE SEQUENCE</scope>
</reference>
<protein>
    <submittedName>
        <fullName evidence="1">Uncharacterized protein</fullName>
    </submittedName>
</protein>
<sequence>MPNAKTHDYVEQICQQGCDIVRQHIEALEQATPSPSLELLQGLNKAQQQEILKELKAIMAVYDNKDCSED</sequence>
<name>A0A3B1AWE7_9ZZZZ</name>
<organism evidence="1">
    <name type="scientific">hydrothermal vent metagenome</name>
    <dbReference type="NCBI Taxonomy" id="652676"/>
    <lineage>
        <taxon>unclassified sequences</taxon>
        <taxon>metagenomes</taxon>
        <taxon>ecological metagenomes</taxon>
    </lineage>
</organism>
<gene>
    <name evidence="1" type="ORF">MNBD_GAMMA23-1283</name>
</gene>
<evidence type="ECO:0000313" key="1">
    <source>
        <dbReference type="EMBL" id="VAW97146.1"/>
    </source>
</evidence>
<dbReference type="AlphaFoldDB" id="A0A3B1AWE7"/>
<dbReference type="EMBL" id="UOFT01000055">
    <property type="protein sequence ID" value="VAW97146.1"/>
    <property type="molecule type" value="Genomic_DNA"/>
</dbReference>